<dbReference type="EMBL" id="CM026430">
    <property type="protein sequence ID" value="KAG0562369.1"/>
    <property type="molecule type" value="Genomic_DNA"/>
</dbReference>
<accession>A0A8T0GVK9</accession>
<evidence type="ECO:0000256" key="1">
    <source>
        <dbReference type="SAM" id="SignalP"/>
    </source>
</evidence>
<keyword evidence="1" id="KW-0732">Signal</keyword>
<dbReference type="Proteomes" id="UP000822688">
    <property type="component" value="Chromosome 9"/>
</dbReference>
<gene>
    <name evidence="2" type="ORF">KC19_9G140700</name>
</gene>
<proteinExistence type="predicted"/>
<sequence length="58" mass="6242">MRSMAASLMVFSVFWSIPCFDCAAISATKNNNFGNSACAGAFKVLPTHSIFAETNCEM</sequence>
<protein>
    <submittedName>
        <fullName evidence="2">Uncharacterized protein</fullName>
    </submittedName>
</protein>
<feature type="signal peptide" evidence="1">
    <location>
        <begin position="1"/>
        <end position="19"/>
    </location>
</feature>
<name>A0A8T0GVK9_CERPU</name>
<dbReference type="AlphaFoldDB" id="A0A8T0GVK9"/>
<evidence type="ECO:0000313" key="2">
    <source>
        <dbReference type="EMBL" id="KAG0562369.1"/>
    </source>
</evidence>
<evidence type="ECO:0000313" key="3">
    <source>
        <dbReference type="Proteomes" id="UP000822688"/>
    </source>
</evidence>
<comment type="caution">
    <text evidence="2">The sequence shown here is derived from an EMBL/GenBank/DDBJ whole genome shotgun (WGS) entry which is preliminary data.</text>
</comment>
<organism evidence="2 3">
    <name type="scientific">Ceratodon purpureus</name>
    <name type="common">Fire moss</name>
    <name type="synonym">Dicranum purpureum</name>
    <dbReference type="NCBI Taxonomy" id="3225"/>
    <lineage>
        <taxon>Eukaryota</taxon>
        <taxon>Viridiplantae</taxon>
        <taxon>Streptophyta</taxon>
        <taxon>Embryophyta</taxon>
        <taxon>Bryophyta</taxon>
        <taxon>Bryophytina</taxon>
        <taxon>Bryopsida</taxon>
        <taxon>Dicranidae</taxon>
        <taxon>Pseudoditrichales</taxon>
        <taxon>Ditrichaceae</taxon>
        <taxon>Ceratodon</taxon>
    </lineage>
</organism>
<feature type="chain" id="PRO_5035820618" evidence="1">
    <location>
        <begin position="20"/>
        <end position="58"/>
    </location>
</feature>
<reference evidence="2" key="1">
    <citation type="submission" date="2020-06" db="EMBL/GenBank/DDBJ databases">
        <title>WGS assembly of Ceratodon purpureus strain R40.</title>
        <authorList>
            <person name="Carey S.B."/>
            <person name="Jenkins J."/>
            <person name="Shu S."/>
            <person name="Lovell J.T."/>
            <person name="Sreedasyam A."/>
            <person name="Maumus F."/>
            <person name="Tiley G.P."/>
            <person name="Fernandez-Pozo N."/>
            <person name="Barry K."/>
            <person name="Chen C."/>
            <person name="Wang M."/>
            <person name="Lipzen A."/>
            <person name="Daum C."/>
            <person name="Saski C.A."/>
            <person name="Payton A.C."/>
            <person name="Mcbreen J.C."/>
            <person name="Conrad R.E."/>
            <person name="Kollar L.M."/>
            <person name="Olsson S."/>
            <person name="Huttunen S."/>
            <person name="Landis J.B."/>
            <person name="Wickett N.J."/>
            <person name="Johnson M.G."/>
            <person name="Rensing S.A."/>
            <person name="Grimwood J."/>
            <person name="Schmutz J."/>
            <person name="Mcdaniel S.F."/>
        </authorList>
    </citation>
    <scope>NUCLEOTIDE SEQUENCE</scope>
    <source>
        <strain evidence="2">R40</strain>
    </source>
</reference>
<keyword evidence="3" id="KW-1185">Reference proteome</keyword>